<keyword evidence="2" id="KW-1133">Transmembrane helix</keyword>
<reference evidence="5" key="1">
    <citation type="submission" date="2025-08" db="UniProtKB">
        <authorList>
            <consortium name="RefSeq"/>
        </authorList>
    </citation>
    <scope>IDENTIFICATION</scope>
</reference>
<dbReference type="InterPro" id="IPR009030">
    <property type="entry name" value="Growth_fac_rcpt_cys_sf"/>
</dbReference>
<feature type="domain" description="TNFR-Cys" evidence="3">
    <location>
        <begin position="158"/>
        <end position="197"/>
    </location>
</feature>
<dbReference type="InterPro" id="IPR001368">
    <property type="entry name" value="TNFR/NGFR_Cys_rich_reg"/>
</dbReference>
<evidence type="ECO:0000256" key="1">
    <source>
        <dbReference type="PROSITE-ProRule" id="PRU00206"/>
    </source>
</evidence>
<dbReference type="SUPFAM" id="SSF57184">
    <property type="entry name" value="Growth factor receptor domain"/>
    <property type="match status" value="1"/>
</dbReference>
<dbReference type="RefSeq" id="XP_012936383.1">
    <property type="nucleotide sequence ID" value="XM_013080929.1"/>
</dbReference>
<name>A0ABM0ZX88_APLCA</name>
<proteinExistence type="predicted"/>
<dbReference type="PROSITE" id="PS50050">
    <property type="entry name" value="TNFR_NGFR_2"/>
    <property type="match status" value="1"/>
</dbReference>
<organism evidence="4 5">
    <name type="scientific">Aplysia californica</name>
    <name type="common">California sea hare</name>
    <dbReference type="NCBI Taxonomy" id="6500"/>
    <lineage>
        <taxon>Eukaryota</taxon>
        <taxon>Metazoa</taxon>
        <taxon>Spiralia</taxon>
        <taxon>Lophotrochozoa</taxon>
        <taxon>Mollusca</taxon>
        <taxon>Gastropoda</taxon>
        <taxon>Heterobranchia</taxon>
        <taxon>Euthyneura</taxon>
        <taxon>Tectipleura</taxon>
        <taxon>Aplysiida</taxon>
        <taxon>Aplysioidea</taxon>
        <taxon>Aplysiidae</taxon>
        <taxon>Aplysia</taxon>
    </lineage>
</organism>
<keyword evidence="4" id="KW-1185">Reference proteome</keyword>
<feature type="transmembrane region" description="Helical" evidence="2">
    <location>
        <begin position="267"/>
        <end position="290"/>
    </location>
</feature>
<comment type="caution">
    <text evidence="1">Lacks conserved residue(s) required for the propagation of feature annotation.</text>
</comment>
<sequence length="308" mass="34553">MFVTEKRWAEGGVGLLGFVVVVFCGFFLQLCILLVAAVGSSALFLRTLLNTSPTPWSNLRMKVPVISAVSLLLGVLLTFCVEAATIPITIKEKWYYRIDTNVVCLKCHGNTYLVARCERSSEPRSHCEKCPAHQYQEEEWHLNRDCLDSSTRVFSDPPCPEDTYNDGGECRPCPEKCPEGQFRRRGSACRANGAIMCCLGGYNKTNGNAKCSWLEAEKVEELTRNHKKVADTEPEELERKPEGKISWEFGDGAVMDPDLRHLPAPNFVTILIVTIASILIFVLVGLKILLRQLFRSNTYVRLQTKDTS</sequence>
<evidence type="ECO:0000256" key="2">
    <source>
        <dbReference type="SAM" id="Phobius"/>
    </source>
</evidence>
<feature type="transmembrane region" description="Helical" evidence="2">
    <location>
        <begin position="65"/>
        <end position="88"/>
    </location>
</feature>
<keyword evidence="2" id="KW-0472">Membrane</keyword>
<evidence type="ECO:0000313" key="5">
    <source>
        <dbReference type="RefSeq" id="XP_012936383.1"/>
    </source>
</evidence>
<feature type="transmembrane region" description="Helical" evidence="2">
    <location>
        <begin position="12"/>
        <end position="45"/>
    </location>
</feature>
<feature type="repeat" description="TNFR-Cys" evidence="1">
    <location>
        <begin position="158"/>
        <end position="197"/>
    </location>
</feature>
<gene>
    <name evidence="5" type="primary">LOC106011404</name>
</gene>
<dbReference type="GeneID" id="106011404"/>
<accession>A0ABM0ZX88</accession>
<protein>
    <submittedName>
        <fullName evidence="5">Uncharacterized protein LOC106011404</fullName>
    </submittedName>
</protein>
<keyword evidence="2" id="KW-0812">Transmembrane</keyword>
<evidence type="ECO:0000313" key="4">
    <source>
        <dbReference type="Proteomes" id="UP000694888"/>
    </source>
</evidence>
<evidence type="ECO:0000259" key="3">
    <source>
        <dbReference type="PROSITE" id="PS50050"/>
    </source>
</evidence>
<dbReference type="Proteomes" id="UP000694888">
    <property type="component" value="Unplaced"/>
</dbReference>